<dbReference type="PANTHER" id="PTHR10039">
    <property type="entry name" value="AMELOGENIN"/>
    <property type="match status" value="1"/>
</dbReference>
<sequence>MPTLSKPVNPPAHLQQTAEFFSHAEHSMIYGNSFNVHQSTTQYAEKNGFQILQENVATAAFHNSKERFNPPRCHEHTREAVLDEIFEWIIGNVPRETWIAWLNGAAGAGKSAICQSIAERCILHGILVASFFFFRTDSTRNTIDPLIATLAYQIIQLLPETKKNIVEAIESNPLIFKQSFEAQLDTLIVRSLRLLQLSDPALKLLLIIDGVDECNGADTQTNLIHTMAKILRAKNLPFIVLFGSRRENQLVMAFNPRDMKGILMQLRLDDNYHAEEDIIRFLNDSFDKIKETHPFGKRLSTDWPLPDHVEKIVNKASGQFIYASVVIDFLSAPIYNPSIQLEIVCGLRPSGRLTPFSQLDALYCHIFAQVEDILATLNVLAYLIFSYSRRVDVVARFFDYEDANVLSILAPLASVIHCEFIHYEFGLDAYEITFRHASLVDFLCDQGRSGEYCINTFATPLCIRWFKAAEAGRFRDIPYEEQDGTLPYILLHAEVTDELYASLISYTPSQTRAVYGMQNFLMMFLGGISRMDFGDSGKTNNSLFSTILRYVKMEFPREVEIIKNVPIVHEILAQLVAEEEADLSHRQAGTPNTNSASEETMEVSVFDARASPLSMEAPSGVHLSPSVGDVELEEVPEAPTSSQLNNVCQPGGIVSTTVDSHGIVDVIPPSSEAFPQETSLPNKRALVSRIKMWLRKWGRSRT</sequence>
<dbReference type="PANTHER" id="PTHR10039:SF14">
    <property type="entry name" value="NACHT DOMAIN-CONTAINING PROTEIN"/>
    <property type="match status" value="1"/>
</dbReference>
<gene>
    <name evidence="3" type="ORF">HYPSUDRAFT_216637</name>
</gene>
<dbReference type="Proteomes" id="UP000054270">
    <property type="component" value="Unassembled WGS sequence"/>
</dbReference>
<reference evidence="4" key="1">
    <citation type="submission" date="2014-04" db="EMBL/GenBank/DDBJ databases">
        <title>Evolutionary Origins and Diversification of the Mycorrhizal Mutualists.</title>
        <authorList>
            <consortium name="DOE Joint Genome Institute"/>
            <consortium name="Mycorrhizal Genomics Consortium"/>
            <person name="Kohler A."/>
            <person name="Kuo A."/>
            <person name="Nagy L.G."/>
            <person name="Floudas D."/>
            <person name="Copeland A."/>
            <person name="Barry K.W."/>
            <person name="Cichocki N."/>
            <person name="Veneault-Fourrey C."/>
            <person name="LaButti K."/>
            <person name="Lindquist E.A."/>
            <person name="Lipzen A."/>
            <person name="Lundell T."/>
            <person name="Morin E."/>
            <person name="Murat C."/>
            <person name="Riley R."/>
            <person name="Ohm R."/>
            <person name="Sun H."/>
            <person name="Tunlid A."/>
            <person name="Henrissat B."/>
            <person name="Grigoriev I.V."/>
            <person name="Hibbett D.S."/>
            <person name="Martin F."/>
        </authorList>
    </citation>
    <scope>NUCLEOTIDE SEQUENCE [LARGE SCALE GENOMIC DNA]</scope>
    <source>
        <strain evidence="4">FD-334 SS-4</strain>
    </source>
</reference>
<name>A0A0D2MBY8_HYPSF</name>
<dbReference type="OrthoDB" id="194358at2759"/>
<feature type="domain" description="Nephrocystin 3-like N-terminal" evidence="2">
    <location>
        <begin position="94"/>
        <end position="245"/>
    </location>
</feature>
<organism evidence="3 4">
    <name type="scientific">Hypholoma sublateritium (strain FD-334 SS-4)</name>
    <dbReference type="NCBI Taxonomy" id="945553"/>
    <lineage>
        <taxon>Eukaryota</taxon>
        <taxon>Fungi</taxon>
        <taxon>Dikarya</taxon>
        <taxon>Basidiomycota</taxon>
        <taxon>Agaricomycotina</taxon>
        <taxon>Agaricomycetes</taxon>
        <taxon>Agaricomycetidae</taxon>
        <taxon>Agaricales</taxon>
        <taxon>Agaricineae</taxon>
        <taxon>Strophariaceae</taxon>
        <taxon>Hypholoma</taxon>
    </lineage>
</organism>
<evidence type="ECO:0000259" key="2">
    <source>
        <dbReference type="Pfam" id="PF24883"/>
    </source>
</evidence>
<dbReference type="Gene3D" id="3.40.50.300">
    <property type="entry name" value="P-loop containing nucleotide triphosphate hydrolases"/>
    <property type="match status" value="1"/>
</dbReference>
<proteinExistence type="predicted"/>
<protein>
    <recommendedName>
        <fullName evidence="2">Nephrocystin 3-like N-terminal domain-containing protein</fullName>
    </recommendedName>
</protein>
<dbReference type="AlphaFoldDB" id="A0A0D2MBY8"/>
<dbReference type="SUPFAM" id="SSF52540">
    <property type="entry name" value="P-loop containing nucleoside triphosphate hydrolases"/>
    <property type="match status" value="1"/>
</dbReference>
<evidence type="ECO:0000313" key="4">
    <source>
        <dbReference type="Proteomes" id="UP000054270"/>
    </source>
</evidence>
<dbReference type="OMA" id="CINTFAT"/>
<dbReference type="InterPro" id="IPR056884">
    <property type="entry name" value="NPHP3-like_N"/>
</dbReference>
<keyword evidence="1" id="KW-0677">Repeat</keyword>
<dbReference type="Pfam" id="PF24883">
    <property type="entry name" value="NPHP3_N"/>
    <property type="match status" value="1"/>
</dbReference>
<dbReference type="InterPro" id="IPR027417">
    <property type="entry name" value="P-loop_NTPase"/>
</dbReference>
<keyword evidence="4" id="KW-1185">Reference proteome</keyword>
<evidence type="ECO:0000256" key="1">
    <source>
        <dbReference type="ARBA" id="ARBA00022737"/>
    </source>
</evidence>
<evidence type="ECO:0000313" key="3">
    <source>
        <dbReference type="EMBL" id="KJA20948.1"/>
    </source>
</evidence>
<feature type="non-terminal residue" evidence="3">
    <location>
        <position position="1"/>
    </location>
</feature>
<dbReference type="EMBL" id="KN817562">
    <property type="protein sequence ID" value="KJA20948.1"/>
    <property type="molecule type" value="Genomic_DNA"/>
</dbReference>
<accession>A0A0D2MBY8</accession>